<organism evidence="8 9">
    <name type="scientific">Chitinophaga japonensis</name>
    <name type="common">Flexibacter japonensis</name>
    <dbReference type="NCBI Taxonomy" id="104662"/>
    <lineage>
        <taxon>Bacteria</taxon>
        <taxon>Pseudomonadati</taxon>
        <taxon>Bacteroidota</taxon>
        <taxon>Chitinophagia</taxon>
        <taxon>Chitinophagales</taxon>
        <taxon>Chitinophagaceae</taxon>
        <taxon>Chitinophaga</taxon>
    </lineage>
</organism>
<evidence type="ECO:0000256" key="3">
    <source>
        <dbReference type="ARBA" id="ARBA00022651"/>
    </source>
</evidence>
<sequence length="308" mass="33889">MGHLLSMLSLLSVLLFTNCSDTGTPPVNKTYRFNGVMNVDEWRRTFVLQLPSGYYENDTARFPLVIGLHGTGGSASQFERSYNFSQKAESGQFIVAYPDGVPSDGLFGVRTWNAGKCCDYAMHHNVDDVKFISELISRVSADYKVDPKRVYVAGMSNGAMLAYRLACEIPQQIAAIATVSGTMQVQPPCQPSRPVPILHVHSAKDTKVPYLGGIGIGGYYFPPVDSVLQVWSSLDTCGGSRVLQDDGTYRLTEWYSCANGVIMRCYLTQDGGHAWPGGHKSASWADTPSTVINANDLIWDFFRQFTLP</sequence>
<protein>
    <submittedName>
        <fullName evidence="8">Polyhydroxybutyrate depolymerase</fullName>
    </submittedName>
</protein>
<evidence type="ECO:0000256" key="1">
    <source>
        <dbReference type="ARBA" id="ARBA00004613"/>
    </source>
</evidence>
<comment type="subcellular location">
    <subcellularLocation>
        <location evidence="1">Secreted</location>
    </subcellularLocation>
</comment>
<keyword evidence="3" id="KW-0858">Xylan degradation</keyword>
<dbReference type="EMBL" id="VLLG01000003">
    <property type="protein sequence ID" value="TWI88782.1"/>
    <property type="molecule type" value="Genomic_DNA"/>
</dbReference>
<dbReference type="InterPro" id="IPR029058">
    <property type="entry name" value="AB_hydrolase_fold"/>
</dbReference>
<evidence type="ECO:0000256" key="7">
    <source>
        <dbReference type="ARBA" id="ARBA00023326"/>
    </source>
</evidence>
<dbReference type="Gene3D" id="3.40.50.1820">
    <property type="entry name" value="alpha/beta hydrolase"/>
    <property type="match status" value="1"/>
</dbReference>
<dbReference type="GO" id="GO:0030600">
    <property type="term" value="F:feruloyl esterase activity"/>
    <property type="evidence" value="ECO:0007669"/>
    <property type="project" value="InterPro"/>
</dbReference>
<evidence type="ECO:0000256" key="2">
    <source>
        <dbReference type="ARBA" id="ARBA00022525"/>
    </source>
</evidence>
<evidence type="ECO:0000313" key="9">
    <source>
        <dbReference type="Proteomes" id="UP000316778"/>
    </source>
</evidence>
<name>A0A562T5K4_CHIJA</name>
<keyword evidence="9" id="KW-1185">Reference proteome</keyword>
<dbReference type="PANTHER" id="PTHR38050:SF2">
    <property type="entry name" value="FERULOYL ESTERASE C-RELATED"/>
    <property type="match status" value="1"/>
</dbReference>
<dbReference type="SUPFAM" id="SSF53474">
    <property type="entry name" value="alpha/beta-Hydrolases"/>
    <property type="match status" value="1"/>
</dbReference>
<keyword evidence="7" id="KW-0624">Polysaccharide degradation</keyword>
<evidence type="ECO:0000313" key="8">
    <source>
        <dbReference type="EMBL" id="TWI88782.1"/>
    </source>
</evidence>
<dbReference type="InterPro" id="IPR043595">
    <property type="entry name" value="FaeB/C/D"/>
</dbReference>
<dbReference type="AlphaFoldDB" id="A0A562T5K4"/>
<keyword evidence="5" id="KW-0378">Hydrolase</keyword>
<evidence type="ECO:0000256" key="6">
    <source>
        <dbReference type="ARBA" id="ARBA00023277"/>
    </source>
</evidence>
<dbReference type="InterPro" id="IPR010126">
    <property type="entry name" value="Esterase_phb"/>
</dbReference>
<comment type="caution">
    <text evidence="8">The sequence shown here is derived from an EMBL/GenBank/DDBJ whole genome shotgun (WGS) entry which is preliminary data.</text>
</comment>
<evidence type="ECO:0000256" key="4">
    <source>
        <dbReference type="ARBA" id="ARBA00022729"/>
    </source>
</evidence>
<gene>
    <name evidence="8" type="ORF">LX66_2868</name>
</gene>
<proteinExistence type="predicted"/>
<dbReference type="GO" id="GO:0045493">
    <property type="term" value="P:xylan catabolic process"/>
    <property type="evidence" value="ECO:0007669"/>
    <property type="project" value="UniProtKB-KW"/>
</dbReference>
<reference evidence="8 9" key="1">
    <citation type="journal article" date="2013" name="Stand. Genomic Sci.">
        <title>Genomic Encyclopedia of Type Strains, Phase I: The one thousand microbial genomes (KMG-I) project.</title>
        <authorList>
            <person name="Kyrpides N.C."/>
            <person name="Woyke T."/>
            <person name="Eisen J.A."/>
            <person name="Garrity G."/>
            <person name="Lilburn T.G."/>
            <person name="Beck B.J."/>
            <person name="Whitman W.B."/>
            <person name="Hugenholtz P."/>
            <person name="Klenk H.P."/>
        </authorList>
    </citation>
    <scope>NUCLEOTIDE SEQUENCE [LARGE SCALE GENOMIC DNA]</scope>
    <source>
        <strain evidence="8 9">DSM 13484</strain>
    </source>
</reference>
<dbReference type="RefSeq" id="WP_145714598.1">
    <property type="nucleotide sequence ID" value="NZ_BAAAFY010000001.1"/>
</dbReference>
<dbReference type="PANTHER" id="PTHR38050">
    <property type="match status" value="1"/>
</dbReference>
<keyword evidence="6" id="KW-0119">Carbohydrate metabolism</keyword>
<accession>A0A562T5K4</accession>
<evidence type="ECO:0000256" key="5">
    <source>
        <dbReference type="ARBA" id="ARBA00022801"/>
    </source>
</evidence>
<dbReference type="Pfam" id="PF10503">
    <property type="entry name" value="Esterase_PHB"/>
    <property type="match status" value="1"/>
</dbReference>
<dbReference type="GO" id="GO:0005576">
    <property type="term" value="C:extracellular region"/>
    <property type="evidence" value="ECO:0007669"/>
    <property type="project" value="UniProtKB-SubCell"/>
</dbReference>
<dbReference type="Proteomes" id="UP000316778">
    <property type="component" value="Unassembled WGS sequence"/>
</dbReference>
<keyword evidence="4" id="KW-0732">Signal</keyword>
<keyword evidence="2" id="KW-0964">Secreted</keyword>
<dbReference type="OrthoDB" id="699118at2"/>